<sequence length="108" mass="11255">IDALVDPVDPQGVDVVKRLEFTVAIPPAMGQGLEFGDFGVVDVTHVVSSKTEFGVRHGFGFSDALAPGIGGAGQRFFVHAGQALVLQQGLAGHPHVGNAIATRRVNKL</sequence>
<feature type="non-terminal residue" evidence="1">
    <location>
        <position position="1"/>
    </location>
</feature>
<protein>
    <submittedName>
        <fullName evidence="1">Uncharacterized protein</fullName>
    </submittedName>
</protein>
<dbReference type="EMBL" id="BKCJ011338215">
    <property type="protein sequence ID" value="GFD22563.1"/>
    <property type="molecule type" value="Genomic_DNA"/>
</dbReference>
<gene>
    <name evidence="1" type="ORF">Tci_894532</name>
</gene>
<comment type="caution">
    <text evidence="1">The sequence shown here is derived from an EMBL/GenBank/DDBJ whole genome shotgun (WGS) entry which is preliminary data.</text>
</comment>
<reference evidence="1" key="1">
    <citation type="journal article" date="2019" name="Sci. Rep.">
        <title>Draft genome of Tanacetum cinerariifolium, the natural source of mosquito coil.</title>
        <authorList>
            <person name="Yamashiro T."/>
            <person name="Shiraishi A."/>
            <person name="Satake H."/>
            <person name="Nakayama K."/>
        </authorList>
    </citation>
    <scope>NUCLEOTIDE SEQUENCE</scope>
</reference>
<dbReference type="AlphaFoldDB" id="A0A699UKD0"/>
<accession>A0A699UKD0</accession>
<organism evidence="1">
    <name type="scientific">Tanacetum cinerariifolium</name>
    <name type="common">Dalmatian daisy</name>
    <name type="synonym">Chrysanthemum cinerariifolium</name>
    <dbReference type="NCBI Taxonomy" id="118510"/>
    <lineage>
        <taxon>Eukaryota</taxon>
        <taxon>Viridiplantae</taxon>
        <taxon>Streptophyta</taxon>
        <taxon>Embryophyta</taxon>
        <taxon>Tracheophyta</taxon>
        <taxon>Spermatophyta</taxon>
        <taxon>Magnoliopsida</taxon>
        <taxon>eudicotyledons</taxon>
        <taxon>Gunneridae</taxon>
        <taxon>Pentapetalae</taxon>
        <taxon>asterids</taxon>
        <taxon>campanulids</taxon>
        <taxon>Asterales</taxon>
        <taxon>Asteraceae</taxon>
        <taxon>Asteroideae</taxon>
        <taxon>Anthemideae</taxon>
        <taxon>Anthemidinae</taxon>
        <taxon>Tanacetum</taxon>
    </lineage>
</organism>
<evidence type="ECO:0000313" key="1">
    <source>
        <dbReference type="EMBL" id="GFD22563.1"/>
    </source>
</evidence>
<name>A0A699UKD0_TANCI</name>
<proteinExistence type="predicted"/>